<dbReference type="KEGG" id="fcy:FRACYDRAFT_245795"/>
<dbReference type="Proteomes" id="UP000095751">
    <property type="component" value="Unassembled WGS sequence"/>
</dbReference>
<feature type="compositionally biased region" description="Basic and acidic residues" evidence="1">
    <location>
        <begin position="419"/>
        <end position="431"/>
    </location>
</feature>
<dbReference type="OrthoDB" id="52495at2759"/>
<evidence type="ECO:0000259" key="2">
    <source>
        <dbReference type="Pfam" id="PF02492"/>
    </source>
</evidence>
<dbReference type="SUPFAM" id="SSF52540">
    <property type="entry name" value="P-loop containing nucleoside triphosphate hydrolases"/>
    <property type="match status" value="1"/>
</dbReference>
<sequence length="634" mass="69787">MLCGKGSESESIRTTIGTTIIDDDDEQSKKKIPIHLLAGFLGSGKTTTLKHILENMDHGLKIGIIVNDVASVNIDAKFILSSSSSSISSNDKDKDNDAITTTTAASNDSIINDDIVELQNGCACCSLAGELFDSIESLLLRTTSSTTGMYDAIIVELSGVADPIAIQNNWRDVINNNKESYGTLVTNRTEIGNIITVVDATTFSSDYMTFDILKDRTEWYATPTATTATKQKLPHSVNRQVVELLAEQIEAASIVIVNKQDIASTNEVVIAMELIKSLNVDANIIATSNGQIDIQNVLGVQVWPDETTSLDNDDDDDDNDNCKDPSHSHSHDDHVPITATTTTCDDTDCTDPSHSHSHDDHVTATTCEDTGCTDSSHTHSHEHDHSSSTTTCDDTDCTDPSHSHDHSSGTTCEDTDCTDPTHSHSHEHDHSSSSGSTSMTSTTNLGISNFVYKASKPFNANRLMKLIWSWPIPIKDELDFITLDFNNDNDNDNEEEDAEKVNYEDQSLAKIGYGVDNNDDDSDDDSTTTTTTTSSSSPFIGVLRSKGFCWIAPTAWDGLLEDSWRHDKAMYWSHAGKHMGIQMGGNFWASISEITMKDFFSQKPNEYHRILKDDFITKEFGDRRQKLFLLVFNY</sequence>
<feature type="region of interest" description="Disordered" evidence="1">
    <location>
        <begin position="306"/>
        <end position="337"/>
    </location>
</feature>
<evidence type="ECO:0000313" key="3">
    <source>
        <dbReference type="EMBL" id="OEU11368.1"/>
    </source>
</evidence>
<evidence type="ECO:0000313" key="4">
    <source>
        <dbReference type="Proteomes" id="UP000095751"/>
    </source>
</evidence>
<dbReference type="Pfam" id="PF02492">
    <property type="entry name" value="cobW"/>
    <property type="match status" value="1"/>
</dbReference>
<gene>
    <name evidence="3" type="ORF">FRACYDRAFT_245795</name>
</gene>
<feature type="compositionally biased region" description="Basic and acidic residues" evidence="1">
    <location>
        <begin position="376"/>
        <end position="386"/>
    </location>
</feature>
<accession>A0A1E7EZD5</accession>
<feature type="region of interest" description="Disordered" evidence="1">
    <location>
        <begin position="512"/>
        <end position="536"/>
    </location>
</feature>
<dbReference type="CDD" id="cd03112">
    <property type="entry name" value="CobW-like"/>
    <property type="match status" value="1"/>
</dbReference>
<keyword evidence="4" id="KW-1185">Reference proteome</keyword>
<dbReference type="InParanoid" id="A0A1E7EZD5"/>
<feature type="compositionally biased region" description="Basic and acidic residues" evidence="1">
    <location>
        <begin position="320"/>
        <end position="335"/>
    </location>
</feature>
<dbReference type="InterPro" id="IPR027417">
    <property type="entry name" value="P-loop_NTPase"/>
</dbReference>
<dbReference type="AlphaFoldDB" id="A0A1E7EZD5"/>
<evidence type="ECO:0000256" key="1">
    <source>
        <dbReference type="SAM" id="MobiDB-lite"/>
    </source>
</evidence>
<protein>
    <submittedName>
        <fullName evidence="3">CobW-domain-containing protein</fullName>
    </submittedName>
</protein>
<dbReference type="Gene3D" id="3.40.50.300">
    <property type="entry name" value="P-loop containing nucleotide triphosphate hydrolases"/>
    <property type="match status" value="1"/>
</dbReference>
<feature type="compositionally biased region" description="Low complexity" evidence="1">
    <location>
        <begin position="527"/>
        <end position="536"/>
    </location>
</feature>
<dbReference type="PANTHER" id="PTHR43603:SF1">
    <property type="entry name" value="ZINC-REGULATED GTPASE METALLOPROTEIN ACTIVATOR 1"/>
    <property type="match status" value="1"/>
</dbReference>
<reference evidence="3 4" key="1">
    <citation type="submission" date="2016-09" db="EMBL/GenBank/DDBJ databases">
        <title>Extensive genetic diversity and differential bi-allelic expression allows diatom success in the polar Southern Ocean.</title>
        <authorList>
            <consortium name="DOE Joint Genome Institute"/>
            <person name="Mock T."/>
            <person name="Otillar R.P."/>
            <person name="Strauss J."/>
            <person name="Dupont C."/>
            <person name="Frickenhaus S."/>
            <person name="Maumus F."/>
            <person name="Mcmullan M."/>
            <person name="Sanges R."/>
            <person name="Schmutz J."/>
            <person name="Toseland A."/>
            <person name="Valas R."/>
            <person name="Veluchamy A."/>
            <person name="Ward B.J."/>
            <person name="Allen A."/>
            <person name="Barry K."/>
            <person name="Falciatore A."/>
            <person name="Ferrante M."/>
            <person name="Fortunato A.E."/>
            <person name="Gloeckner G."/>
            <person name="Gruber A."/>
            <person name="Hipkin R."/>
            <person name="Janech M."/>
            <person name="Kroth P."/>
            <person name="Leese F."/>
            <person name="Lindquist E."/>
            <person name="Lyon B.R."/>
            <person name="Martin J."/>
            <person name="Mayer C."/>
            <person name="Parker M."/>
            <person name="Quesneville H."/>
            <person name="Raymond J."/>
            <person name="Uhlig C."/>
            <person name="Valentin K.U."/>
            <person name="Worden A.Z."/>
            <person name="Armbrust E.V."/>
            <person name="Bowler C."/>
            <person name="Green B."/>
            <person name="Moulton V."/>
            <person name="Van Oosterhout C."/>
            <person name="Grigoriev I."/>
        </authorList>
    </citation>
    <scope>NUCLEOTIDE SEQUENCE [LARGE SCALE GENOMIC DNA]</scope>
    <source>
        <strain evidence="3 4">CCMP1102</strain>
    </source>
</reference>
<feature type="compositionally biased region" description="Acidic residues" evidence="1">
    <location>
        <begin position="517"/>
        <end position="526"/>
    </location>
</feature>
<dbReference type="EMBL" id="KV784368">
    <property type="protein sequence ID" value="OEU11368.1"/>
    <property type="molecule type" value="Genomic_DNA"/>
</dbReference>
<dbReference type="InterPro" id="IPR051927">
    <property type="entry name" value="Zn_Chap_cDPG_Synth"/>
</dbReference>
<proteinExistence type="predicted"/>
<feature type="region of interest" description="Disordered" evidence="1">
    <location>
        <begin position="373"/>
        <end position="440"/>
    </location>
</feature>
<feature type="domain" description="CobW/HypB/UreG nucleotide-binding" evidence="2">
    <location>
        <begin position="33"/>
        <end position="284"/>
    </location>
</feature>
<dbReference type="InterPro" id="IPR003495">
    <property type="entry name" value="CobW/HypB/UreG_nucleotide-bd"/>
</dbReference>
<organism evidence="3 4">
    <name type="scientific">Fragilariopsis cylindrus CCMP1102</name>
    <dbReference type="NCBI Taxonomy" id="635003"/>
    <lineage>
        <taxon>Eukaryota</taxon>
        <taxon>Sar</taxon>
        <taxon>Stramenopiles</taxon>
        <taxon>Ochrophyta</taxon>
        <taxon>Bacillariophyta</taxon>
        <taxon>Bacillariophyceae</taxon>
        <taxon>Bacillariophycidae</taxon>
        <taxon>Bacillariales</taxon>
        <taxon>Bacillariaceae</taxon>
        <taxon>Fragilariopsis</taxon>
    </lineage>
</organism>
<name>A0A1E7EZD5_9STRA</name>
<dbReference type="PANTHER" id="PTHR43603">
    <property type="entry name" value="COBW DOMAIN-CONTAINING PROTEIN DDB_G0274527"/>
    <property type="match status" value="1"/>
</dbReference>